<dbReference type="CDD" id="cd01837">
    <property type="entry name" value="SGNH_plant_lipase_like"/>
    <property type="match status" value="1"/>
</dbReference>
<dbReference type="InterPro" id="IPR035669">
    <property type="entry name" value="SGNH_plant_lipase-like"/>
</dbReference>
<feature type="region of interest" description="Disordered" evidence="2">
    <location>
        <begin position="93"/>
        <end position="138"/>
    </location>
</feature>
<sequence>MDGLLLVAQAAFTRHVILAGLHCMRRKPCINPTTSNTPLYSTISHSTPLHSTQLAALHSTQCGVQVATTTMQGRSFIFVLVVLLAVATTGVSGRTTYTGSSSTASASGARVTTPPATGKKQGHHDHVVKPKPQTKEPNTKQVPALVVFGDSIVDPGNNNAIHTIIKANFPPYGHDFGADHRPTGRFCNGRIPTDFIASKLGLKQLLPAYLQQSPNLTAHDLLTGVSFASGGTGYDPLTAQLASVISMTDQLRMFDEYKAKVRALAGDAALSEILSKGVFAVCAGSDDVANTYFTMRARSSYSHADYASLIVSHAGAFLDGLLSAGAKRVAIISMPPIGCVPSQRTLSGGMARDCSSGHNEIAEMINAGMGTTVESLKAKHPGARVVLMDIYGYLLDMMMRPEGYGFKESTLGCCGTGMMEVSVLCNGVTSAVCGDVTDYLFWDSYHPTEKAYRILVDFVYDNYLKELID</sequence>
<dbReference type="InterPro" id="IPR036514">
    <property type="entry name" value="SGNH_hydro_sf"/>
</dbReference>
<feature type="compositionally biased region" description="Basic and acidic residues" evidence="2">
    <location>
        <begin position="124"/>
        <end position="138"/>
    </location>
</feature>
<dbReference type="Gene3D" id="3.40.50.1110">
    <property type="entry name" value="SGNH hydrolase"/>
    <property type="match status" value="1"/>
</dbReference>
<keyword evidence="4" id="KW-1185">Reference proteome</keyword>
<organism evidence="3">
    <name type="scientific">Triticum aestivum</name>
    <name type="common">Wheat</name>
    <dbReference type="NCBI Taxonomy" id="4565"/>
    <lineage>
        <taxon>Eukaryota</taxon>
        <taxon>Viridiplantae</taxon>
        <taxon>Streptophyta</taxon>
        <taxon>Embryophyta</taxon>
        <taxon>Tracheophyta</taxon>
        <taxon>Spermatophyta</taxon>
        <taxon>Magnoliopsida</taxon>
        <taxon>Liliopsida</taxon>
        <taxon>Poales</taxon>
        <taxon>Poaceae</taxon>
        <taxon>BOP clade</taxon>
        <taxon>Pooideae</taxon>
        <taxon>Triticodae</taxon>
        <taxon>Triticeae</taxon>
        <taxon>Triticinae</taxon>
        <taxon>Triticum</taxon>
    </lineage>
</organism>
<dbReference type="PANTHER" id="PTHR45642">
    <property type="entry name" value="GDSL ESTERASE/LIPASE EXL3"/>
    <property type="match status" value="1"/>
</dbReference>
<dbReference type="InterPro" id="IPR050592">
    <property type="entry name" value="GDSL_lipolytic_enzyme"/>
</dbReference>
<dbReference type="Pfam" id="PF00657">
    <property type="entry name" value="Lipase_GDSL"/>
    <property type="match status" value="1"/>
</dbReference>
<dbReference type="PaxDb" id="4565-Traes_6AS_1F5039469.2"/>
<dbReference type="OMA" id="NHEKYGF"/>
<accession>A0A3B6NH19</accession>
<dbReference type="SUPFAM" id="SSF52266">
    <property type="entry name" value="SGNH hydrolase"/>
    <property type="match status" value="1"/>
</dbReference>
<proteinExistence type="inferred from homology"/>
<dbReference type="STRING" id="4565.A0A3B6NH19"/>
<dbReference type="Proteomes" id="UP000019116">
    <property type="component" value="Chromosome 6A"/>
</dbReference>
<dbReference type="InterPro" id="IPR001087">
    <property type="entry name" value="GDSL"/>
</dbReference>
<dbReference type="OrthoDB" id="1600564at2759"/>
<reference evidence="3" key="2">
    <citation type="submission" date="2018-10" db="UniProtKB">
        <authorList>
            <consortium name="EnsemblPlants"/>
        </authorList>
    </citation>
    <scope>IDENTIFICATION</scope>
</reference>
<dbReference type="AlphaFoldDB" id="A0A3B6NH19"/>
<evidence type="ECO:0000256" key="1">
    <source>
        <dbReference type="ARBA" id="ARBA00008668"/>
    </source>
</evidence>
<evidence type="ECO:0000256" key="2">
    <source>
        <dbReference type="SAM" id="MobiDB-lite"/>
    </source>
</evidence>
<dbReference type="GO" id="GO:0016788">
    <property type="term" value="F:hydrolase activity, acting on ester bonds"/>
    <property type="evidence" value="ECO:0007669"/>
    <property type="project" value="InterPro"/>
</dbReference>
<dbReference type="FunFam" id="3.40.50.1110:FF:000003">
    <property type="entry name" value="GDSL esterase/lipase APG"/>
    <property type="match status" value="1"/>
</dbReference>
<comment type="similarity">
    <text evidence="1">Belongs to the 'GDSL' lipolytic enzyme family.</text>
</comment>
<evidence type="ECO:0000313" key="3">
    <source>
        <dbReference type="EnsemblPlants" id="TraesCS6A02G002700.1.cds1"/>
    </source>
</evidence>
<dbReference type="PANTHER" id="PTHR45642:SF146">
    <property type="entry name" value="GDSL ESTERASE_LIPASE EXL3"/>
    <property type="match status" value="1"/>
</dbReference>
<dbReference type="Gramene" id="TraesCS6A02G002700.1">
    <property type="protein sequence ID" value="TraesCS6A02G002700.1.cds1"/>
    <property type="gene ID" value="TraesCS6A02G002700"/>
</dbReference>
<protein>
    <recommendedName>
        <fullName evidence="5">GDSL esterase/lipase EXL3</fullName>
    </recommendedName>
</protein>
<reference evidence="3" key="1">
    <citation type="submission" date="2018-08" db="EMBL/GenBank/DDBJ databases">
        <authorList>
            <person name="Rossello M."/>
        </authorList>
    </citation>
    <scope>NUCLEOTIDE SEQUENCE [LARGE SCALE GENOMIC DNA]</scope>
    <source>
        <strain evidence="3">cv. Chinese Spring</strain>
    </source>
</reference>
<dbReference type="EnsemblPlants" id="TraesCS6A02G002700.1">
    <property type="protein sequence ID" value="TraesCS6A02G002700.1.cds1"/>
    <property type="gene ID" value="TraesCS6A02G002700"/>
</dbReference>
<evidence type="ECO:0008006" key="5">
    <source>
        <dbReference type="Google" id="ProtNLM"/>
    </source>
</evidence>
<evidence type="ECO:0000313" key="4">
    <source>
        <dbReference type="Proteomes" id="UP000019116"/>
    </source>
</evidence>
<name>A0A3B6NH19_WHEAT</name>
<feature type="compositionally biased region" description="Low complexity" evidence="2">
    <location>
        <begin position="93"/>
        <end position="113"/>
    </location>
</feature>
<dbReference type="SMR" id="A0A3B6NH19"/>